<proteinExistence type="predicted"/>
<evidence type="ECO:0000313" key="2">
    <source>
        <dbReference type="WBParaSite" id="MCU_009374-RA"/>
    </source>
</evidence>
<feature type="compositionally biased region" description="Polar residues" evidence="1">
    <location>
        <begin position="344"/>
        <end position="354"/>
    </location>
</feature>
<dbReference type="PANTHER" id="PTHR21477:SF13">
    <property type="entry name" value="KIAA0930"/>
    <property type="match status" value="1"/>
</dbReference>
<organism evidence="2">
    <name type="scientific">Mesocestoides corti</name>
    <name type="common">Flatworm</name>
    <dbReference type="NCBI Taxonomy" id="53468"/>
    <lineage>
        <taxon>Eukaryota</taxon>
        <taxon>Metazoa</taxon>
        <taxon>Spiralia</taxon>
        <taxon>Lophotrochozoa</taxon>
        <taxon>Platyhelminthes</taxon>
        <taxon>Cestoda</taxon>
        <taxon>Eucestoda</taxon>
        <taxon>Cyclophyllidea</taxon>
        <taxon>Mesocestoididae</taxon>
        <taxon>Mesocestoides</taxon>
    </lineage>
</organism>
<protein>
    <submittedName>
        <fullName evidence="2">SPATA6 domain-containing protein</fullName>
    </submittedName>
</protein>
<sequence length="508" mass="57382">MLALESGRPLDILLQCILEERTRKRDTADSSSINRKSGSTRDTFWADLFSSTFLSPNGLHFIDSASSDDLLFFVGQSKFRYSKPCVHVFRRGSPNIPPYKDIPVNWENTVYLNLIVQCFIYIVTLGICTRSGAQEVEILKKKSQVVYASPSYRPMNSKGTQESIVYPHVVFPIDNFEDVFTDCVLRDSECLCVELTAYDRRGALQGVLFEGIVRYSTLKNAHDIQVNSQNNWSFASAKASAAGTGSSSKAFLRMLANRSEGIAEVVVHQTEYPHHDYQKDANNCFYRLSTSSNAFDEATENISPEKTRSSRPQRKRPVFAHRSATTSPLRSDSYLRGRRPRPSPSKTALECTSNSNLGQSQISQLVAGAVTNRRKRPFHTRLQQLSHFRKARSDSDNLNNSPERFRPTKNCIEVESSTFEDEFDDFPLAPVPCTETNADAIVERQATFGQAWQWFKERRRVASLPIKTAVTYVSLPWYLITSAIFETKKTPILTSLLIPNIGETEPFS</sequence>
<dbReference type="WBParaSite" id="MCU_009374-RA">
    <property type="protein sequence ID" value="MCU_009374-RA"/>
    <property type="gene ID" value="MCU_009374"/>
</dbReference>
<evidence type="ECO:0000256" key="1">
    <source>
        <dbReference type="SAM" id="MobiDB-lite"/>
    </source>
</evidence>
<accession>A0A5K3FKV1</accession>
<feature type="compositionally biased region" description="Basic residues" evidence="1">
    <location>
        <begin position="309"/>
        <end position="319"/>
    </location>
</feature>
<dbReference type="InterPro" id="IPR019141">
    <property type="entry name" value="DUF2045"/>
</dbReference>
<name>A0A5K3FKV1_MESCO</name>
<dbReference type="PANTHER" id="PTHR21477">
    <property type="entry name" value="ZGC:172139"/>
    <property type="match status" value="1"/>
</dbReference>
<dbReference type="AlphaFoldDB" id="A0A5K3FKV1"/>
<feature type="region of interest" description="Disordered" evidence="1">
    <location>
        <begin position="296"/>
        <end position="354"/>
    </location>
</feature>
<dbReference type="Pfam" id="PF09741">
    <property type="entry name" value="DUF2045"/>
    <property type="match status" value="1"/>
</dbReference>
<reference evidence="2" key="1">
    <citation type="submission" date="2019-11" db="UniProtKB">
        <authorList>
            <consortium name="WormBaseParasite"/>
        </authorList>
    </citation>
    <scope>IDENTIFICATION</scope>
</reference>